<dbReference type="Pfam" id="PF00012">
    <property type="entry name" value="HSP70"/>
    <property type="match status" value="1"/>
</dbReference>
<dbReference type="GO" id="GO:0140662">
    <property type="term" value="F:ATP-dependent protein folding chaperone"/>
    <property type="evidence" value="ECO:0007669"/>
    <property type="project" value="InterPro"/>
</dbReference>
<reference evidence="3 4" key="1">
    <citation type="journal article" date="2022" name="G3 (Bethesda)">
        <title>Whole-genome sequence and methylome profiling of the almond [Prunus dulcis (Mill.) D.A. Webb] cultivar 'Nonpareil'.</title>
        <authorList>
            <person name="D'Amico-Willman K.M."/>
            <person name="Ouma W.Z."/>
            <person name="Meulia T."/>
            <person name="Sideli G.M."/>
            <person name="Gradziel T.M."/>
            <person name="Fresnedo-Ramirez J."/>
        </authorList>
    </citation>
    <scope>NUCLEOTIDE SEQUENCE [LARGE SCALE GENOMIC DNA]</scope>
    <source>
        <strain evidence="3">Clone GOH B32 T37-40</strain>
    </source>
</reference>
<protein>
    <recommendedName>
        <fullName evidence="5">Heat shock protein 70</fullName>
    </recommendedName>
</protein>
<accession>A0AAD4WMW5</accession>
<dbReference type="PANTHER" id="PTHR19375">
    <property type="entry name" value="HEAT SHOCK PROTEIN 70KDA"/>
    <property type="match status" value="1"/>
</dbReference>
<evidence type="ECO:0008006" key="5">
    <source>
        <dbReference type="Google" id="ProtNLM"/>
    </source>
</evidence>
<comment type="caution">
    <text evidence="3">The sequence shown here is derived from an EMBL/GenBank/DDBJ whole genome shotgun (WGS) entry which is preliminary data.</text>
</comment>
<proteinExistence type="predicted"/>
<name>A0AAD4WMW5_PRUDU</name>
<keyword evidence="1" id="KW-0547">Nucleotide-binding</keyword>
<dbReference type="EMBL" id="JAJFAZ020000002">
    <property type="protein sequence ID" value="KAI5346398.1"/>
    <property type="molecule type" value="Genomic_DNA"/>
</dbReference>
<gene>
    <name evidence="3" type="ORF">L3X38_014277</name>
</gene>
<evidence type="ECO:0000313" key="3">
    <source>
        <dbReference type="EMBL" id="KAI5346398.1"/>
    </source>
</evidence>
<keyword evidence="2" id="KW-0067">ATP-binding</keyword>
<evidence type="ECO:0000256" key="2">
    <source>
        <dbReference type="ARBA" id="ARBA00022840"/>
    </source>
</evidence>
<dbReference type="Gene3D" id="2.60.34.10">
    <property type="entry name" value="Substrate Binding Domain Of DNAk, Chain A, domain 1"/>
    <property type="match status" value="1"/>
</dbReference>
<dbReference type="GO" id="GO:0005524">
    <property type="term" value="F:ATP binding"/>
    <property type="evidence" value="ECO:0007669"/>
    <property type="project" value="UniProtKB-KW"/>
</dbReference>
<dbReference type="InterPro" id="IPR013126">
    <property type="entry name" value="Hsp_70_fam"/>
</dbReference>
<evidence type="ECO:0000256" key="1">
    <source>
        <dbReference type="ARBA" id="ARBA00022741"/>
    </source>
</evidence>
<organism evidence="3 4">
    <name type="scientific">Prunus dulcis</name>
    <name type="common">Almond</name>
    <name type="synonym">Amygdalus dulcis</name>
    <dbReference type="NCBI Taxonomy" id="3755"/>
    <lineage>
        <taxon>Eukaryota</taxon>
        <taxon>Viridiplantae</taxon>
        <taxon>Streptophyta</taxon>
        <taxon>Embryophyta</taxon>
        <taxon>Tracheophyta</taxon>
        <taxon>Spermatophyta</taxon>
        <taxon>Magnoliopsida</taxon>
        <taxon>eudicotyledons</taxon>
        <taxon>Gunneridae</taxon>
        <taxon>Pentapetalae</taxon>
        <taxon>rosids</taxon>
        <taxon>fabids</taxon>
        <taxon>Rosales</taxon>
        <taxon>Rosaceae</taxon>
        <taxon>Amygdaloideae</taxon>
        <taxon>Amygdaleae</taxon>
        <taxon>Prunus</taxon>
    </lineage>
</organism>
<dbReference type="SUPFAM" id="SSF100920">
    <property type="entry name" value="Heat shock protein 70kD (HSP70), peptide-binding domain"/>
    <property type="match status" value="1"/>
</dbReference>
<sequence length="111" mass="12171">MGVFILRNSRIPITVNRISTTTSDNQCSGRVAIYEGESATAADNYFLGELILDDFPPCPQGVARINISFDIDDNGILSVSAEENSTDQRKRIRINSDGRANCEGIEKVMNS</sequence>
<keyword evidence="4" id="KW-1185">Reference proteome</keyword>
<dbReference type="InterPro" id="IPR029047">
    <property type="entry name" value="HSP70_peptide-bd_sf"/>
</dbReference>
<evidence type="ECO:0000313" key="4">
    <source>
        <dbReference type="Proteomes" id="UP001054821"/>
    </source>
</evidence>
<dbReference type="Proteomes" id="UP001054821">
    <property type="component" value="Chromosome 2"/>
</dbReference>
<dbReference type="AlphaFoldDB" id="A0AAD4WMW5"/>